<comment type="caution">
    <text evidence="6">The sequence shown here is derived from an EMBL/GenBank/DDBJ whole genome shotgun (WGS) entry which is preliminary data.</text>
</comment>
<keyword evidence="8" id="KW-1185">Reference proteome</keyword>
<organism evidence="6 7">
    <name type="scientific">Pseudoduganella buxea</name>
    <dbReference type="NCBI Taxonomy" id="1949069"/>
    <lineage>
        <taxon>Bacteria</taxon>
        <taxon>Pseudomonadati</taxon>
        <taxon>Pseudomonadota</taxon>
        <taxon>Betaproteobacteria</taxon>
        <taxon>Burkholderiales</taxon>
        <taxon>Oxalobacteraceae</taxon>
        <taxon>Telluria group</taxon>
        <taxon>Pseudoduganella</taxon>
    </lineage>
</organism>
<reference evidence="6 7" key="3">
    <citation type="submission" date="2019-11" db="EMBL/GenBank/DDBJ databases">
        <title>Type strains purchased from KCTC, JCM and DSMZ.</title>
        <authorList>
            <person name="Lu H."/>
        </authorList>
    </citation>
    <scope>NUCLEOTIDE SEQUENCE [LARGE SCALE GENOMIC DNA]</scope>
    <source>
        <strain evidence="6 7">KCTC 52429</strain>
    </source>
</reference>
<dbReference type="Pfam" id="PF04828">
    <property type="entry name" value="GFA"/>
    <property type="match status" value="1"/>
</dbReference>
<dbReference type="OrthoDB" id="327703at2"/>
<gene>
    <name evidence="5" type="ORF">GCM10011572_46440</name>
    <name evidence="6" type="ORF">GM672_11865</name>
</gene>
<keyword evidence="2" id="KW-0479">Metal-binding</keyword>
<feature type="domain" description="CENP-V/GFA" evidence="4">
    <location>
        <begin position="4"/>
        <end position="123"/>
    </location>
</feature>
<dbReference type="AlphaFoldDB" id="A0A6I3SW52"/>
<dbReference type="PROSITE" id="PS51891">
    <property type="entry name" value="CENP_V_GFA"/>
    <property type="match status" value="1"/>
</dbReference>
<keyword evidence="3" id="KW-0862">Zinc</keyword>
<dbReference type="EMBL" id="BMKG01000027">
    <property type="protein sequence ID" value="GGC19752.1"/>
    <property type="molecule type" value="Genomic_DNA"/>
</dbReference>
<dbReference type="InterPro" id="IPR006913">
    <property type="entry name" value="CENP-V/GFA"/>
</dbReference>
<sequence>MSVRQGSCHCGAVRFEADVDLADGTVRCNCSICAKVRWWGAMIAPERLRLLSGEDALTQYTFGAHLQRHRFCRHCGVRLFEFGTSPLRGEFVAINVTALDDVTDAELAAAPIRYVDGRHDRWLEEPDIISHL</sequence>
<evidence type="ECO:0000259" key="4">
    <source>
        <dbReference type="PROSITE" id="PS51891"/>
    </source>
</evidence>
<dbReference type="Gene3D" id="2.170.150.70">
    <property type="match status" value="1"/>
</dbReference>
<dbReference type="EMBL" id="WNKZ01000028">
    <property type="protein sequence ID" value="MTV53423.1"/>
    <property type="molecule type" value="Genomic_DNA"/>
</dbReference>
<dbReference type="Proteomes" id="UP000622638">
    <property type="component" value="Unassembled WGS sequence"/>
</dbReference>
<reference evidence="8" key="2">
    <citation type="journal article" date="2019" name="Int. J. Syst. Evol. Microbiol.">
        <title>The Global Catalogue of Microorganisms (GCM) 10K type strain sequencing project: providing services to taxonomists for standard genome sequencing and annotation.</title>
        <authorList>
            <consortium name="The Broad Institute Genomics Platform"/>
            <consortium name="The Broad Institute Genome Sequencing Center for Infectious Disease"/>
            <person name="Wu L."/>
            <person name="Ma J."/>
        </authorList>
    </citation>
    <scope>NUCLEOTIDE SEQUENCE [LARGE SCALE GENOMIC DNA]</scope>
    <source>
        <strain evidence="8">CGMCC 1.15931</strain>
    </source>
</reference>
<accession>A0A6I3SW52</accession>
<dbReference type="GO" id="GO:0016846">
    <property type="term" value="F:carbon-sulfur lyase activity"/>
    <property type="evidence" value="ECO:0007669"/>
    <property type="project" value="InterPro"/>
</dbReference>
<reference evidence="5" key="1">
    <citation type="journal article" date="2014" name="Int. J. Syst. Evol. Microbiol.">
        <title>Complete genome of a new Firmicutes species belonging to the dominant human colonic microbiota ('Ruminococcus bicirculans') reveals two chromosomes and a selective capacity to utilize plant glucans.</title>
        <authorList>
            <consortium name="NISC Comparative Sequencing Program"/>
            <person name="Wegmann U."/>
            <person name="Louis P."/>
            <person name="Goesmann A."/>
            <person name="Henrissat B."/>
            <person name="Duncan S.H."/>
            <person name="Flint H.J."/>
        </authorList>
    </citation>
    <scope>NUCLEOTIDE SEQUENCE</scope>
    <source>
        <strain evidence="5">CGMCC 1.15931</strain>
    </source>
</reference>
<evidence type="ECO:0000256" key="1">
    <source>
        <dbReference type="ARBA" id="ARBA00005495"/>
    </source>
</evidence>
<evidence type="ECO:0000313" key="6">
    <source>
        <dbReference type="EMBL" id="MTV53423.1"/>
    </source>
</evidence>
<dbReference type="GO" id="GO:0046872">
    <property type="term" value="F:metal ion binding"/>
    <property type="evidence" value="ECO:0007669"/>
    <property type="project" value="UniProtKB-KW"/>
</dbReference>
<proteinExistence type="inferred from homology"/>
<protein>
    <submittedName>
        <fullName evidence="5">Aldehyde-activating protein</fullName>
    </submittedName>
    <submittedName>
        <fullName evidence="6">GFA family protein</fullName>
    </submittedName>
</protein>
<reference evidence="5" key="4">
    <citation type="submission" date="2024-05" db="EMBL/GenBank/DDBJ databases">
        <authorList>
            <person name="Sun Q."/>
            <person name="Zhou Y."/>
        </authorList>
    </citation>
    <scope>NUCLEOTIDE SEQUENCE</scope>
    <source>
        <strain evidence="5">CGMCC 1.15931</strain>
    </source>
</reference>
<evidence type="ECO:0000313" key="5">
    <source>
        <dbReference type="EMBL" id="GGC19752.1"/>
    </source>
</evidence>
<dbReference type="RefSeq" id="WP_155470736.1">
    <property type="nucleotide sequence ID" value="NZ_BMKG01000027.1"/>
</dbReference>
<evidence type="ECO:0000313" key="7">
    <source>
        <dbReference type="Proteomes" id="UP000430634"/>
    </source>
</evidence>
<evidence type="ECO:0000313" key="8">
    <source>
        <dbReference type="Proteomes" id="UP000622638"/>
    </source>
</evidence>
<dbReference type="InterPro" id="IPR052355">
    <property type="entry name" value="CENP-V-like"/>
</dbReference>
<dbReference type="SUPFAM" id="SSF51316">
    <property type="entry name" value="Mss4-like"/>
    <property type="match status" value="1"/>
</dbReference>
<comment type="similarity">
    <text evidence="1">Belongs to the Gfa family.</text>
</comment>
<dbReference type="Proteomes" id="UP000430634">
    <property type="component" value="Unassembled WGS sequence"/>
</dbReference>
<dbReference type="InterPro" id="IPR011057">
    <property type="entry name" value="Mss4-like_sf"/>
</dbReference>
<name>A0A6I3SW52_9BURK</name>
<dbReference type="PANTHER" id="PTHR28620">
    <property type="entry name" value="CENTROMERE PROTEIN V"/>
    <property type="match status" value="1"/>
</dbReference>
<dbReference type="PANTHER" id="PTHR28620:SF1">
    <property type="entry name" value="CENP-V_GFA DOMAIN-CONTAINING PROTEIN"/>
    <property type="match status" value="1"/>
</dbReference>
<evidence type="ECO:0000256" key="2">
    <source>
        <dbReference type="ARBA" id="ARBA00022723"/>
    </source>
</evidence>
<evidence type="ECO:0000256" key="3">
    <source>
        <dbReference type="ARBA" id="ARBA00022833"/>
    </source>
</evidence>